<dbReference type="STRING" id="4565.A0A3B6FPN7"/>
<evidence type="ECO:0000313" key="2">
    <source>
        <dbReference type="EnsemblPlants" id="TraesCS3B02G296400.2"/>
    </source>
</evidence>
<feature type="region of interest" description="Disordered" evidence="1">
    <location>
        <begin position="1"/>
        <end position="35"/>
    </location>
</feature>
<feature type="region of interest" description="Disordered" evidence="1">
    <location>
        <begin position="51"/>
        <end position="134"/>
    </location>
</feature>
<dbReference type="InterPro" id="IPR012438">
    <property type="entry name" value="DUF1639"/>
</dbReference>
<dbReference type="Gramene" id="TraesCS3B02G296400.2">
    <property type="protein sequence ID" value="TraesCS3B02G296400.2"/>
    <property type="gene ID" value="TraesCS3B02G296400"/>
</dbReference>
<dbReference type="PANTHER" id="PTHR33130">
    <property type="entry name" value="PUTATIVE (DUF1639)-RELATED"/>
    <property type="match status" value="1"/>
</dbReference>
<dbReference type="Gramene" id="TraesRN3B0100760500.1">
    <property type="protein sequence ID" value="TraesRN3B0100760500.1"/>
    <property type="gene ID" value="TraesRN3B0100760500"/>
</dbReference>
<dbReference type="OrthoDB" id="769821at2759"/>
<dbReference type="PANTHER" id="PTHR33130:SF43">
    <property type="entry name" value="OS01G0688600 PROTEIN"/>
    <property type="match status" value="1"/>
</dbReference>
<feature type="compositionally biased region" description="Pro residues" evidence="1">
    <location>
        <begin position="59"/>
        <end position="69"/>
    </location>
</feature>
<dbReference type="Proteomes" id="UP000019116">
    <property type="component" value="Chromosome 3B"/>
</dbReference>
<organism evidence="2">
    <name type="scientific">Triticum aestivum</name>
    <name type="common">Wheat</name>
    <dbReference type="NCBI Taxonomy" id="4565"/>
    <lineage>
        <taxon>Eukaryota</taxon>
        <taxon>Viridiplantae</taxon>
        <taxon>Streptophyta</taxon>
        <taxon>Embryophyta</taxon>
        <taxon>Tracheophyta</taxon>
        <taxon>Spermatophyta</taxon>
        <taxon>Magnoliopsida</taxon>
        <taxon>Liliopsida</taxon>
        <taxon>Poales</taxon>
        <taxon>Poaceae</taxon>
        <taxon>BOP clade</taxon>
        <taxon>Pooideae</taxon>
        <taxon>Triticodae</taxon>
        <taxon>Triticeae</taxon>
        <taxon>Triticinae</taxon>
        <taxon>Triticum</taxon>
    </lineage>
</organism>
<feature type="compositionally biased region" description="Basic and acidic residues" evidence="1">
    <location>
        <begin position="70"/>
        <end position="80"/>
    </location>
</feature>
<keyword evidence="3" id="KW-1185">Reference proteome</keyword>
<evidence type="ECO:0000313" key="3">
    <source>
        <dbReference type="Proteomes" id="UP000019116"/>
    </source>
</evidence>
<feature type="compositionally biased region" description="Basic and acidic residues" evidence="1">
    <location>
        <begin position="1"/>
        <end position="13"/>
    </location>
</feature>
<reference evidence="2" key="2">
    <citation type="submission" date="2018-10" db="UniProtKB">
        <authorList>
            <consortium name="EnsemblPlants"/>
        </authorList>
    </citation>
    <scope>IDENTIFICATION</scope>
</reference>
<reference evidence="2" key="1">
    <citation type="submission" date="2018-08" db="EMBL/GenBank/DDBJ databases">
        <authorList>
            <person name="Rossello M."/>
        </authorList>
    </citation>
    <scope>NUCLEOTIDE SEQUENCE [LARGE SCALE GENOMIC DNA]</scope>
    <source>
        <strain evidence="2">cv. Chinese Spring</strain>
    </source>
</reference>
<feature type="compositionally biased region" description="Low complexity" evidence="1">
    <location>
        <begin position="105"/>
        <end position="120"/>
    </location>
</feature>
<dbReference type="AlphaFoldDB" id="A0A3B6FPN7"/>
<name>A0A3B6FPN7_WHEAT</name>
<dbReference type="EnsemblPlants" id="TraesCS3B02G296400.2">
    <property type="protein sequence ID" value="TraesCS3B02G296400.2"/>
    <property type="gene ID" value="TraesCS3B02G296400"/>
</dbReference>
<proteinExistence type="predicted"/>
<protein>
    <submittedName>
        <fullName evidence="2">Uncharacterized protein</fullName>
    </submittedName>
</protein>
<sequence length="227" mass="24873">MAAAADDDHDRRRVANLSPSPSDAPAPAQPYRRRLHSFSFPTLSWGTHRLLRCSKDPASAPPPPPPHTPSPDKEKARRSTDGGAGGGSPQRPPQRPWNLRTRRSATAAPGAVGPEAAADAAAEHAPARPAQTKKRGFSIVLSKEEIAQDFAFFRGTRPPRRPKKRSRPVQRQLDLLCPGLSLEDLTPDSYKIEEVRNKGSFDSSCRNSVHFFDLALKMRLSSCRGEC</sequence>
<accession>A0A3B6FPN7</accession>
<dbReference type="Pfam" id="PF07797">
    <property type="entry name" value="DUF1639"/>
    <property type="match status" value="1"/>
</dbReference>
<evidence type="ECO:0000256" key="1">
    <source>
        <dbReference type="SAM" id="MobiDB-lite"/>
    </source>
</evidence>
<dbReference type="Gramene" id="TraesCS3B03G0764400.1">
    <property type="protein sequence ID" value="TraesCS3B03G0764400.1.CDS"/>
    <property type="gene ID" value="TraesCS3B03G0764400"/>
</dbReference>